<dbReference type="Gene3D" id="3.40.50.80">
    <property type="entry name" value="Nucleotide-binding domain of ferredoxin-NADP reductase (FNR) module"/>
    <property type="match status" value="1"/>
</dbReference>
<dbReference type="InterPro" id="IPR007037">
    <property type="entry name" value="SIP_rossman_dom"/>
</dbReference>
<dbReference type="PANTHER" id="PTHR30157:SF0">
    <property type="entry name" value="NADPH-DEPENDENT FERRIC-CHELATE REDUCTASE"/>
    <property type="match status" value="1"/>
</dbReference>
<dbReference type="InterPro" id="IPR039261">
    <property type="entry name" value="FNR_nucleotide-bd"/>
</dbReference>
<name>A0AAE4C564_9MICC</name>
<proteinExistence type="predicted"/>
<dbReference type="Gene3D" id="2.40.30.10">
    <property type="entry name" value="Translation factors"/>
    <property type="match status" value="1"/>
</dbReference>
<evidence type="ECO:0000313" key="3">
    <source>
        <dbReference type="Proteomes" id="UP001247307"/>
    </source>
</evidence>
<organism evidence="2 3">
    <name type="scientific">Falsarthrobacter nasiphocae</name>
    <dbReference type="NCBI Taxonomy" id="189863"/>
    <lineage>
        <taxon>Bacteria</taxon>
        <taxon>Bacillati</taxon>
        <taxon>Actinomycetota</taxon>
        <taxon>Actinomycetes</taxon>
        <taxon>Micrococcales</taxon>
        <taxon>Micrococcaceae</taxon>
        <taxon>Falsarthrobacter</taxon>
    </lineage>
</organism>
<keyword evidence="3" id="KW-1185">Reference proteome</keyword>
<dbReference type="SUPFAM" id="SSF63380">
    <property type="entry name" value="Riboflavin synthase domain-like"/>
    <property type="match status" value="1"/>
</dbReference>
<dbReference type="InterPro" id="IPR013113">
    <property type="entry name" value="SIP_FAD-bd"/>
</dbReference>
<dbReference type="PROSITE" id="PS51384">
    <property type="entry name" value="FAD_FR"/>
    <property type="match status" value="1"/>
</dbReference>
<dbReference type="Proteomes" id="UP001247307">
    <property type="component" value="Unassembled WGS sequence"/>
</dbReference>
<sequence>MAVRLERLVMKAMGSKQTTLRVLAAEAVTPGFRRVHVNCGPLLAEEGIHPTMWLRLWFDDGGRPHQRAFTLVDPDPASGNAWLEFALHEGIASDWARAAAPGQTIEASLLGSRYDWDGEGPAEGTPWERTLVVGDMAALPAINSLLDHLGDAPADIVLEQAREDDADVPVRLRPSHSLVRCSPGGPRVEEEVARLVRPQGQRVWVALEAARTRALVKALRHEHGVPKTAVSALGYWKGA</sequence>
<evidence type="ECO:0000259" key="1">
    <source>
        <dbReference type="PROSITE" id="PS51384"/>
    </source>
</evidence>
<dbReference type="AlphaFoldDB" id="A0AAE4C564"/>
<dbReference type="Pfam" id="PF08021">
    <property type="entry name" value="FAD_binding_9"/>
    <property type="match status" value="1"/>
</dbReference>
<dbReference type="CDD" id="cd06193">
    <property type="entry name" value="siderophore_interacting"/>
    <property type="match status" value="1"/>
</dbReference>
<comment type="caution">
    <text evidence="2">The sequence shown here is derived from an EMBL/GenBank/DDBJ whole genome shotgun (WGS) entry which is preliminary data.</text>
</comment>
<accession>A0AAE4C564</accession>
<dbReference type="GO" id="GO:0016491">
    <property type="term" value="F:oxidoreductase activity"/>
    <property type="evidence" value="ECO:0007669"/>
    <property type="project" value="InterPro"/>
</dbReference>
<dbReference type="InterPro" id="IPR017938">
    <property type="entry name" value="Riboflavin_synthase-like_b-brl"/>
</dbReference>
<gene>
    <name evidence="2" type="ORF">J2S35_000966</name>
</gene>
<reference evidence="2" key="1">
    <citation type="submission" date="2023-07" db="EMBL/GenBank/DDBJ databases">
        <title>Sequencing the genomes of 1000 actinobacteria strains.</title>
        <authorList>
            <person name="Klenk H.-P."/>
        </authorList>
    </citation>
    <scope>NUCLEOTIDE SEQUENCE</scope>
    <source>
        <strain evidence="2">DSM 13988</strain>
    </source>
</reference>
<feature type="domain" description="FAD-binding FR-type" evidence="1">
    <location>
        <begin position="15"/>
        <end position="128"/>
    </location>
</feature>
<dbReference type="PANTHER" id="PTHR30157">
    <property type="entry name" value="FERRIC REDUCTASE, NADPH-DEPENDENT"/>
    <property type="match status" value="1"/>
</dbReference>
<dbReference type="Pfam" id="PF04954">
    <property type="entry name" value="SIP"/>
    <property type="match status" value="1"/>
</dbReference>
<dbReference type="InterPro" id="IPR039374">
    <property type="entry name" value="SIP_fam"/>
</dbReference>
<protein>
    <submittedName>
        <fullName evidence="2">NADPH-dependent ferric siderophore reductase</fullName>
    </submittedName>
</protein>
<dbReference type="EMBL" id="JAVDUI010000001">
    <property type="protein sequence ID" value="MDR6892026.1"/>
    <property type="molecule type" value="Genomic_DNA"/>
</dbReference>
<dbReference type="RefSeq" id="WP_309850465.1">
    <property type="nucleotide sequence ID" value="NZ_BAAAIU010000001.1"/>
</dbReference>
<dbReference type="InterPro" id="IPR017927">
    <property type="entry name" value="FAD-bd_FR_type"/>
</dbReference>
<evidence type="ECO:0000313" key="2">
    <source>
        <dbReference type="EMBL" id="MDR6892026.1"/>
    </source>
</evidence>